<reference evidence="3 4" key="1">
    <citation type="submission" date="2016-07" db="EMBL/GenBank/DDBJ databases">
        <title>Pervasive Adenine N6-methylation of Active Genes in Fungi.</title>
        <authorList>
            <consortium name="DOE Joint Genome Institute"/>
            <person name="Mondo S.J."/>
            <person name="Dannebaum R.O."/>
            <person name="Kuo R.C."/>
            <person name="Labutti K."/>
            <person name="Haridas S."/>
            <person name="Kuo A."/>
            <person name="Salamov A."/>
            <person name="Ahrendt S.R."/>
            <person name="Lipzen A."/>
            <person name="Sullivan W."/>
            <person name="Andreopoulos W.B."/>
            <person name="Clum A."/>
            <person name="Lindquist E."/>
            <person name="Daum C."/>
            <person name="Ramamoorthy G.K."/>
            <person name="Gryganskyi A."/>
            <person name="Culley D."/>
            <person name="Magnuson J.K."/>
            <person name="James T.Y."/>
            <person name="O'Malley M.A."/>
            <person name="Stajich J.E."/>
            <person name="Spatafora J.W."/>
            <person name="Visel A."/>
            <person name="Grigoriev I.V."/>
        </authorList>
    </citation>
    <scope>NUCLEOTIDE SEQUENCE [LARGE SCALE GENOMIC DNA]</scope>
    <source>
        <strain evidence="3 4">68-887.2</strain>
    </source>
</reference>
<evidence type="ECO:0000256" key="2">
    <source>
        <dbReference type="SAM" id="Phobius"/>
    </source>
</evidence>
<dbReference type="PANTHER" id="PTHR28110:SF1">
    <property type="entry name" value="TRANSMEMBRANE PROTEIN"/>
    <property type="match status" value="1"/>
</dbReference>
<evidence type="ECO:0000313" key="3">
    <source>
        <dbReference type="EMBL" id="ORY26865.1"/>
    </source>
</evidence>
<dbReference type="GO" id="GO:0005737">
    <property type="term" value="C:cytoplasm"/>
    <property type="evidence" value="ECO:0007669"/>
    <property type="project" value="TreeGrafter"/>
</dbReference>
<protein>
    <submittedName>
        <fullName evidence="3">Uncharacterized protein</fullName>
    </submittedName>
</protein>
<accession>A0A1Y2AYA7</accession>
<keyword evidence="2" id="KW-0472">Membrane</keyword>
<dbReference type="InterPro" id="IPR055323">
    <property type="entry name" value="C57A10.07/YOR238W"/>
</dbReference>
<dbReference type="InParanoid" id="A0A1Y2AYA7"/>
<dbReference type="EMBL" id="MCFC01000043">
    <property type="protein sequence ID" value="ORY26865.1"/>
    <property type="molecule type" value="Genomic_DNA"/>
</dbReference>
<dbReference type="FunCoup" id="A0A1Y2AYA7">
    <property type="interactions" value="6"/>
</dbReference>
<dbReference type="Proteomes" id="UP000193986">
    <property type="component" value="Unassembled WGS sequence"/>
</dbReference>
<feature type="transmembrane region" description="Helical" evidence="2">
    <location>
        <begin position="50"/>
        <end position="72"/>
    </location>
</feature>
<feature type="region of interest" description="Disordered" evidence="1">
    <location>
        <begin position="1"/>
        <end position="32"/>
    </location>
</feature>
<dbReference type="OrthoDB" id="4347at2759"/>
<keyword evidence="2" id="KW-1133">Transmembrane helix</keyword>
<comment type="caution">
    <text evidence="3">The sequence shown here is derived from an EMBL/GenBank/DDBJ whole genome shotgun (WGS) entry which is preliminary data.</text>
</comment>
<proteinExistence type="predicted"/>
<organism evidence="3 4">
    <name type="scientific">Naematelia encephala</name>
    <dbReference type="NCBI Taxonomy" id="71784"/>
    <lineage>
        <taxon>Eukaryota</taxon>
        <taxon>Fungi</taxon>
        <taxon>Dikarya</taxon>
        <taxon>Basidiomycota</taxon>
        <taxon>Agaricomycotina</taxon>
        <taxon>Tremellomycetes</taxon>
        <taxon>Tremellales</taxon>
        <taxon>Naemateliaceae</taxon>
        <taxon>Naematelia</taxon>
    </lineage>
</organism>
<evidence type="ECO:0000313" key="4">
    <source>
        <dbReference type="Proteomes" id="UP000193986"/>
    </source>
</evidence>
<evidence type="ECO:0000256" key="1">
    <source>
        <dbReference type="SAM" id="MobiDB-lite"/>
    </source>
</evidence>
<sequence length="387" mass="44088">MLPLPNSSSSSRPNKSRMFFPSSTSPHPSYSSTTHQIITTLRSRTRLTNLAVSLLLLLLTTSLLLNLNTLLLRPSTYHPGRRKWEGWEDNATPQQLDSGIPLSIETTIERDPRFEELDHLIMVPGHAIWIGNDPERLEEDDQWILEGIQGGGSVKTYVKHIREGVRRLESDPNSLLIFSGGATRLPPSPPLAEAQSYLNIATALRLIQPASLPPLSSPLPLYLRTATEEYALDSYENLLFALARFKEVTGRWPVRVTIVGYGMKRRRYEHLHRASINFPLEQFEYFGIDDEGDTTEHYAGELKYGYTPFLSSPSGCHPPLSTKRLLRNPYARYHPYHTSCPEISDLLEWCPPLVNPPQGEDAPGAIYEGWVPWRDMDDQIRWGREWY</sequence>
<keyword evidence="4" id="KW-1185">Reference proteome</keyword>
<name>A0A1Y2AYA7_9TREE</name>
<gene>
    <name evidence="3" type="ORF">BCR39DRAFT_539840</name>
</gene>
<keyword evidence="2" id="KW-0812">Transmembrane</keyword>
<dbReference type="PANTHER" id="PTHR28110">
    <property type="entry name" value="TRANSMEMBRANE PROTEIN"/>
    <property type="match status" value="1"/>
</dbReference>
<dbReference type="AlphaFoldDB" id="A0A1Y2AYA7"/>